<evidence type="ECO:0000313" key="2">
    <source>
        <dbReference type="Proteomes" id="UP001157502"/>
    </source>
</evidence>
<accession>A0ACC2FHS3</accession>
<reference evidence="1" key="1">
    <citation type="submission" date="2021-05" db="EMBL/GenBank/DDBJ databases">
        <authorList>
            <person name="Pan Q."/>
            <person name="Jouanno E."/>
            <person name="Zahm M."/>
            <person name="Klopp C."/>
            <person name="Cabau C."/>
            <person name="Louis A."/>
            <person name="Berthelot C."/>
            <person name="Parey E."/>
            <person name="Roest Crollius H."/>
            <person name="Montfort J."/>
            <person name="Robinson-Rechavi M."/>
            <person name="Bouchez O."/>
            <person name="Lampietro C."/>
            <person name="Lopez Roques C."/>
            <person name="Donnadieu C."/>
            <person name="Postlethwait J."/>
            <person name="Bobe J."/>
            <person name="Dillon D."/>
            <person name="Chandos A."/>
            <person name="von Hippel F."/>
            <person name="Guiguen Y."/>
        </authorList>
    </citation>
    <scope>NUCLEOTIDE SEQUENCE</scope>
    <source>
        <strain evidence="1">YG-Jan2019</strain>
    </source>
</reference>
<proteinExistence type="predicted"/>
<dbReference type="Proteomes" id="UP001157502">
    <property type="component" value="Chromosome 27"/>
</dbReference>
<comment type="caution">
    <text evidence="1">The sequence shown here is derived from an EMBL/GenBank/DDBJ whole genome shotgun (WGS) entry which is preliminary data.</text>
</comment>
<keyword evidence="2" id="KW-1185">Reference proteome</keyword>
<gene>
    <name evidence="1" type="ORF">DPEC_G00291950</name>
</gene>
<dbReference type="EMBL" id="CM055754">
    <property type="protein sequence ID" value="KAJ7990926.1"/>
    <property type="molecule type" value="Genomic_DNA"/>
</dbReference>
<evidence type="ECO:0000313" key="1">
    <source>
        <dbReference type="EMBL" id="KAJ7990926.1"/>
    </source>
</evidence>
<protein>
    <submittedName>
        <fullName evidence="1">Uncharacterized protein</fullName>
    </submittedName>
</protein>
<sequence>MTSLNYSADSGITGYICKHGLCKQWTRYSYSVSGGSLNPHRPNRPPSIRPQLIPAIFLRTKKTSNGCAKPPAVPGPIAVDPIQSLTPSDLLHSSAAHGGLALHGPSLAGISLLL</sequence>
<name>A0ACC2FHS3_DALPE</name>
<organism evidence="1 2">
    <name type="scientific">Dallia pectoralis</name>
    <name type="common">Alaska blackfish</name>
    <dbReference type="NCBI Taxonomy" id="75939"/>
    <lineage>
        <taxon>Eukaryota</taxon>
        <taxon>Metazoa</taxon>
        <taxon>Chordata</taxon>
        <taxon>Craniata</taxon>
        <taxon>Vertebrata</taxon>
        <taxon>Euteleostomi</taxon>
        <taxon>Actinopterygii</taxon>
        <taxon>Neopterygii</taxon>
        <taxon>Teleostei</taxon>
        <taxon>Protacanthopterygii</taxon>
        <taxon>Esociformes</taxon>
        <taxon>Umbridae</taxon>
        <taxon>Dallia</taxon>
    </lineage>
</organism>